<evidence type="ECO:0000256" key="5">
    <source>
        <dbReference type="ARBA" id="ARBA00022806"/>
    </source>
</evidence>
<dbReference type="PANTHER" id="PTHR47959">
    <property type="entry name" value="ATP-DEPENDENT RNA HELICASE RHLE-RELATED"/>
    <property type="match status" value="1"/>
</dbReference>
<sequence length="434" mass="47431">MSFAQLQLNPQLLTAVSRMGFTEPTPIQRETIPHLLAGRDVMGLAQTGTGKTAAFVLPLLHHLAADTGRGIRALILSPTRELSEQTHEAIGDLAGRTGLSSTTIYGGVNINTQIKTLRRGVDIVVACPGRLLDHVRQRTIDLSTVRYLVLDEADQMFDMGFLPDIRKILSQLTQLRQRMLFSATMPPDILSLTRQLLKNPEKIQVDRIAPAATVSHTFFRVGPHSKNAMLNHLLSRTEGESVLVFTRTKHRSKNLARSLAAWGFSATALHGNLSQNRRQQAMDGFRSGAFRVLVATDVAARGIDVQKIAHVINYDMPGTTDAYTHRTGRTGRALRSGDAYTFVDSDDAGTMQAIRRLLGSRCVNGEMQNVAALAPEARPRPATMPDPASRNSRPRRGAGTAQAKGGRTGARHPRSRPKHSSSSDHFVGRRLAAV</sequence>
<dbReference type="EC" id="3.6.4.13" evidence="1"/>
<feature type="short sequence motif" description="Q motif" evidence="10">
    <location>
        <begin position="1"/>
        <end position="29"/>
    </location>
</feature>
<dbReference type="Pfam" id="PF00270">
    <property type="entry name" value="DEAD"/>
    <property type="match status" value="1"/>
</dbReference>
<dbReference type="SMART" id="SM00487">
    <property type="entry name" value="DEXDc"/>
    <property type="match status" value="1"/>
</dbReference>
<dbReference type="InterPro" id="IPR044742">
    <property type="entry name" value="DEAD/DEAH_RhlB"/>
</dbReference>
<evidence type="ECO:0000256" key="7">
    <source>
        <dbReference type="ARBA" id="ARBA00038437"/>
    </source>
</evidence>
<feature type="domain" description="DEAD-box RNA helicase Q" evidence="14">
    <location>
        <begin position="1"/>
        <end position="29"/>
    </location>
</feature>
<dbReference type="GO" id="GO:0005829">
    <property type="term" value="C:cytosol"/>
    <property type="evidence" value="ECO:0007669"/>
    <property type="project" value="TreeGrafter"/>
</dbReference>
<dbReference type="CDD" id="cd18787">
    <property type="entry name" value="SF2_C_DEAD"/>
    <property type="match status" value="1"/>
</dbReference>
<organism evidence="15 16">
    <name type="scientific">Desulfatitalea alkaliphila</name>
    <dbReference type="NCBI Taxonomy" id="2929485"/>
    <lineage>
        <taxon>Bacteria</taxon>
        <taxon>Pseudomonadati</taxon>
        <taxon>Thermodesulfobacteriota</taxon>
        <taxon>Desulfobacteria</taxon>
        <taxon>Desulfobacterales</taxon>
        <taxon>Desulfosarcinaceae</taxon>
        <taxon>Desulfatitalea</taxon>
    </lineage>
</organism>
<evidence type="ECO:0000256" key="9">
    <source>
        <dbReference type="ARBA" id="ARBA00074363"/>
    </source>
</evidence>
<keyword evidence="2" id="KW-0963">Cytoplasm</keyword>
<dbReference type="InterPro" id="IPR050079">
    <property type="entry name" value="DEAD_box_RNA_helicase"/>
</dbReference>
<dbReference type="CDD" id="cd00268">
    <property type="entry name" value="DEADc"/>
    <property type="match status" value="1"/>
</dbReference>
<dbReference type="PROSITE" id="PS51194">
    <property type="entry name" value="HELICASE_CTER"/>
    <property type="match status" value="1"/>
</dbReference>
<evidence type="ECO:0000259" key="14">
    <source>
        <dbReference type="PROSITE" id="PS51195"/>
    </source>
</evidence>
<dbReference type="SMART" id="SM00490">
    <property type="entry name" value="HELICc"/>
    <property type="match status" value="1"/>
</dbReference>
<dbReference type="AlphaFoldDB" id="A0AA41R2G8"/>
<keyword evidence="4" id="KW-0378">Hydrolase</keyword>
<evidence type="ECO:0000313" key="16">
    <source>
        <dbReference type="Proteomes" id="UP001165427"/>
    </source>
</evidence>
<comment type="caution">
    <text evidence="15">The sequence shown here is derived from an EMBL/GenBank/DDBJ whole genome shotgun (WGS) entry which is preliminary data.</text>
</comment>
<dbReference type="InterPro" id="IPR027417">
    <property type="entry name" value="P-loop_NTPase"/>
</dbReference>
<evidence type="ECO:0000256" key="4">
    <source>
        <dbReference type="ARBA" id="ARBA00022801"/>
    </source>
</evidence>
<dbReference type="InterPro" id="IPR001650">
    <property type="entry name" value="Helicase_C-like"/>
</dbReference>
<keyword evidence="6" id="KW-0067">ATP-binding</keyword>
<dbReference type="Pfam" id="PF00271">
    <property type="entry name" value="Helicase_C"/>
    <property type="match status" value="1"/>
</dbReference>
<evidence type="ECO:0000256" key="11">
    <source>
        <dbReference type="SAM" id="MobiDB-lite"/>
    </source>
</evidence>
<dbReference type="RefSeq" id="WP_246903160.1">
    <property type="nucleotide sequence ID" value="NZ_JALJRB010000003.1"/>
</dbReference>
<dbReference type="InterPro" id="IPR011545">
    <property type="entry name" value="DEAD/DEAH_box_helicase_dom"/>
</dbReference>
<evidence type="ECO:0000256" key="3">
    <source>
        <dbReference type="ARBA" id="ARBA00022741"/>
    </source>
</evidence>
<evidence type="ECO:0000313" key="15">
    <source>
        <dbReference type="EMBL" id="MCJ8499700.1"/>
    </source>
</evidence>
<accession>A0AA41R2G8</accession>
<feature type="compositionally biased region" description="Basic residues" evidence="11">
    <location>
        <begin position="409"/>
        <end position="419"/>
    </location>
</feature>
<dbReference type="PROSITE" id="PS51195">
    <property type="entry name" value="Q_MOTIF"/>
    <property type="match status" value="1"/>
</dbReference>
<feature type="domain" description="Helicase C-terminal" evidence="13">
    <location>
        <begin position="229"/>
        <end position="374"/>
    </location>
</feature>
<keyword evidence="5 15" id="KW-0347">Helicase</keyword>
<gene>
    <name evidence="15" type="ORF">MRX98_03865</name>
</gene>
<dbReference type="InterPro" id="IPR014014">
    <property type="entry name" value="RNA_helicase_DEAD_Q_motif"/>
</dbReference>
<dbReference type="Proteomes" id="UP001165427">
    <property type="component" value="Unassembled WGS sequence"/>
</dbReference>
<dbReference type="PANTHER" id="PTHR47959:SF13">
    <property type="entry name" value="ATP-DEPENDENT RNA HELICASE RHLE"/>
    <property type="match status" value="1"/>
</dbReference>
<dbReference type="GO" id="GO:0005524">
    <property type="term" value="F:ATP binding"/>
    <property type="evidence" value="ECO:0007669"/>
    <property type="project" value="UniProtKB-KW"/>
</dbReference>
<dbReference type="InterPro" id="IPR014001">
    <property type="entry name" value="Helicase_ATP-bd"/>
</dbReference>
<proteinExistence type="inferred from homology"/>
<feature type="region of interest" description="Disordered" evidence="11">
    <location>
        <begin position="371"/>
        <end position="434"/>
    </location>
</feature>
<evidence type="ECO:0000256" key="1">
    <source>
        <dbReference type="ARBA" id="ARBA00012552"/>
    </source>
</evidence>
<dbReference type="GO" id="GO:0042255">
    <property type="term" value="P:ribosome assembly"/>
    <property type="evidence" value="ECO:0007669"/>
    <property type="project" value="UniProtKB-ARBA"/>
</dbReference>
<dbReference type="Gene3D" id="3.40.50.300">
    <property type="entry name" value="P-loop containing nucleotide triphosphate hydrolases"/>
    <property type="match status" value="2"/>
</dbReference>
<dbReference type="FunFam" id="3.40.50.300:FF:000108">
    <property type="entry name" value="ATP-dependent RNA helicase RhlE"/>
    <property type="match status" value="1"/>
</dbReference>
<evidence type="ECO:0000256" key="6">
    <source>
        <dbReference type="ARBA" id="ARBA00022840"/>
    </source>
</evidence>
<evidence type="ECO:0000259" key="13">
    <source>
        <dbReference type="PROSITE" id="PS51194"/>
    </source>
</evidence>
<dbReference type="PROSITE" id="PS51192">
    <property type="entry name" value="HELICASE_ATP_BIND_1"/>
    <property type="match status" value="1"/>
</dbReference>
<evidence type="ECO:0000256" key="2">
    <source>
        <dbReference type="ARBA" id="ARBA00022490"/>
    </source>
</evidence>
<keyword evidence="16" id="KW-1185">Reference proteome</keyword>
<dbReference type="GO" id="GO:0009266">
    <property type="term" value="P:response to temperature stimulus"/>
    <property type="evidence" value="ECO:0007669"/>
    <property type="project" value="UniProtKB-ARBA"/>
</dbReference>
<dbReference type="SUPFAM" id="SSF52540">
    <property type="entry name" value="P-loop containing nucleoside triphosphate hydrolases"/>
    <property type="match status" value="1"/>
</dbReference>
<dbReference type="GO" id="GO:0003676">
    <property type="term" value="F:nucleic acid binding"/>
    <property type="evidence" value="ECO:0007669"/>
    <property type="project" value="InterPro"/>
</dbReference>
<comment type="similarity">
    <text evidence="7">Belongs to the DEAD box helicase family.</text>
</comment>
<dbReference type="EMBL" id="JALJRB010000003">
    <property type="protein sequence ID" value="MCJ8499700.1"/>
    <property type="molecule type" value="Genomic_DNA"/>
</dbReference>
<name>A0AA41R2G8_9BACT</name>
<comment type="catalytic activity">
    <reaction evidence="8">
        <text>ATP + H2O = ADP + phosphate + H(+)</text>
        <dbReference type="Rhea" id="RHEA:13065"/>
        <dbReference type="ChEBI" id="CHEBI:15377"/>
        <dbReference type="ChEBI" id="CHEBI:15378"/>
        <dbReference type="ChEBI" id="CHEBI:30616"/>
        <dbReference type="ChEBI" id="CHEBI:43474"/>
        <dbReference type="ChEBI" id="CHEBI:456216"/>
        <dbReference type="EC" id="3.6.4.13"/>
    </reaction>
</comment>
<keyword evidence="3" id="KW-0547">Nucleotide-binding</keyword>
<dbReference type="GO" id="GO:0003724">
    <property type="term" value="F:RNA helicase activity"/>
    <property type="evidence" value="ECO:0007669"/>
    <property type="project" value="UniProtKB-EC"/>
</dbReference>
<evidence type="ECO:0000256" key="10">
    <source>
        <dbReference type="PROSITE-ProRule" id="PRU00552"/>
    </source>
</evidence>
<feature type="domain" description="Helicase ATP-binding" evidence="12">
    <location>
        <begin position="32"/>
        <end position="203"/>
    </location>
</feature>
<reference evidence="15" key="1">
    <citation type="submission" date="2022-04" db="EMBL/GenBank/DDBJ databases">
        <title>Desulfatitalea alkaliphila sp. nov., a novel anaerobic sulfate-reducing bacterium isolated from terrestrial mud volcano, Taman Peninsula, Russia.</title>
        <authorList>
            <person name="Khomyakova M.A."/>
            <person name="Merkel A.Y."/>
            <person name="Slobodkin A.I."/>
        </authorList>
    </citation>
    <scope>NUCLEOTIDE SEQUENCE</scope>
    <source>
        <strain evidence="15">M08but</strain>
    </source>
</reference>
<evidence type="ECO:0000259" key="12">
    <source>
        <dbReference type="PROSITE" id="PS51192"/>
    </source>
</evidence>
<protein>
    <recommendedName>
        <fullName evidence="9">DEAD-box ATP-dependent RNA helicase RhpA</fullName>
        <ecNumber evidence="1">3.6.4.13</ecNumber>
    </recommendedName>
</protein>
<dbReference type="GO" id="GO:0016787">
    <property type="term" value="F:hydrolase activity"/>
    <property type="evidence" value="ECO:0007669"/>
    <property type="project" value="UniProtKB-KW"/>
</dbReference>
<evidence type="ECO:0000256" key="8">
    <source>
        <dbReference type="ARBA" id="ARBA00047984"/>
    </source>
</evidence>